<keyword evidence="1" id="KW-1133">Transmembrane helix</keyword>
<dbReference type="Pfam" id="PF10319">
    <property type="entry name" value="7TM_GPCR_Srj"/>
    <property type="match status" value="1"/>
</dbReference>
<evidence type="ECO:0000313" key="3">
    <source>
        <dbReference type="Proteomes" id="UP000483820"/>
    </source>
</evidence>
<gene>
    <name evidence="2" type="ORF">GCK72_017469</name>
</gene>
<feature type="transmembrane region" description="Helical" evidence="1">
    <location>
        <begin position="12"/>
        <end position="30"/>
    </location>
</feature>
<dbReference type="EMBL" id="WUAV01000005">
    <property type="protein sequence ID" value="KAF1750918.1"/>
    <property type="molecule type" value="Genomic_DNA"/>
</dbReference>
<keyword evidence="1" id="KW-0472">Membrane</keyword>
<dbReference type="SUPFAM" id="SSF81321">
    <property type="entry name" value="Family A G protein-coupled receptor-like"/>
    <property type="match status" value="1"/>
</dbReference>
<feature type="transmembrane region" description="Helical" evidence="1">
    <location>
        <begin position="90"/>
        <end position="115"/>
    </location>
</feature>
<name>A0A6A5G778_CAERE</name>
<sequence>MYIGWIHHYAPKLLGFLAFIVNPVFVYLVFSGKSICLGNYRFLLLYFACFNVIYSTLEIAVPIGISGYRYCFYLLLTDGPFEKASSFNHFVLTVRCSMLASSYSILISHFVFRYLVILRSKYTSTRFRFFMTGSFGLCAAYVLFFGWVCESWLYAPKTVKSYIRNAFREEYGADPADFNMLSAIYSEASGEDEFRSWIGVLMLVFMSSASISTYVFFGYKIMRKLNDSRSHTMMSQETAVLQRKLLIALTVQTIIPICISFMPSLVAWFSPVFNYNMGRAFNYTGTIALSAFPFLDPVAIIFFLPILRQRLWKTKRSEQATTAVSFTMNSV</sequence>
<dbReference type="RefSeq" id="XP_053581019.1">
    <property type="nucleotide sequence ID" value="XM_053732106.1"/>
</dbReference>
<organism evidence="2 3">
    <name type="scientific">Caenorhabditis remanei</name>
    <name type="common">Caenorhabditis vulgaris</name>
    <dbReference type="NCBI Taxonomy" id="31234"/>
    <lineage>
        <taxon>Eukaryota</taxon>
        <taxon>Metazoa</taxon>
        <taxon>Ecdysozoa</taxon>
        <taxon>Nematoda</taxon>
        <taxon>Chromadorea</taxon>
        <taxon>Rhabditida</taxon>
        <taxon>Rhabditina</taxon>
        <taxon>Rhabditomorpha</taxon>
        <taxon>Rhabditoidea</taxon>
        <taxon>Rhabditidae</taxon>
        <taxon>Peloderinae</taxon>
        <taxon>Caenorhabditis</taxon>
    </lineage>
</organism>
<feature type="transmembrane region" description="Helical" evidence="1">
    <location>
        <begin position="42"/>
        <end position="70"/>
    </location>
</feature>
<dbReference type="Proteomes" id="UP000483820">
    <property type="component" value="Chromosome V"/>
</dbReference>
<dbReference type="GeneID" id="9819284"/>
<accession>A0A6A5G778</accession>
<proteinExistence type="predicted"/>
<feature type="transmembrane region" description="Helical" evidence="1">
    <location>
        <begin position="127"/>
        <end position="148"/>
    </location>
</feature>
<protein>
    <submittedName>
        <fullName evidence="2">Uncharacterized protein</fullName>
    </submittedName>
</protein>
<feature type="transmembrane region" description="Helical" evidence="1">
    <location>
        <begin position="197"/>
        <end position="219"/>
    </location>
</feature>
<dbReference type="CTD" id="9819284"/>
<comment type="caution">
    <text evidence="2">The sequence shown here is derived from an EMBL/GenBank/DDBJ whole genome shotgun (WGS) entry which is preliminary data.</text>
</comment>
<feature type="transmembrane region" description="Helical" evidence="1">
    <location>
        <begin position="281"/>
        <end position="307"/>
    </location>
</feature>
<reference evidence="2 3" key="1">
    <citation type="submission" date="2019-12" db="EMBL/GenBank/DDBJ databases">
        <title>Chromosome-level assembly of the Caenorhabditis remanei genome.</title>
        <authorList>
            <person name="Teterina A.A."/>
            <person name="Willis J.H."/>
            <person name="Phillips P.C."/>
        </authorList>
    </citation>
    <scope>NUCLEOTIDE SEQUENCE [LARGE SCALE GENOMIC DNA]</scope>
    <source>
        <strain evidence="2 3">PX506</strain>
        <tissue evidence="2">Whole organism</tissue>
    </source>
</reference>
<dbReference type="PANTHER" id="PTHR45907:SF21">
    <property type="entry name" value="SERPENTINE RECEPTOR, CLASS J"/>
    <property type="match status" value="1"/>
</dbReference>
<keyword evidence="1" id="KW-0812">Transmembrane</keyword>
<evidence type="ECO:0000256" key="1">
    <source>
        <dbReference type="SAM" id="Phobius"/>
    </source>
</evidence>
<feature type="transmembrane region" description="Helical" evidence="1">
    <location>
        <begin position="245"/>
        <end position="269"/>
    </location>
</feature>
<evidence type="ECO:0000313" key="2">
    <source>
        <dbReference type="EMBL" id="KAF1750918.1"/>
    </source>
</evidence>
<dbReference type="PANTHER" id="PTHR45907">
    <property type="entry name" value="SERPENTINE RECEPTOR, CLASS J"/>
    <property type="match status" value="1"/>
</dbReference>
<dbReference type="AlphaFoldDB" id="A0A6A5G778"/>
<dbReference type="InterPro" id="IPR019423">
    <property type="entry name" value="7TM_GPCR_serpentine_rcpt_Srj"/>
</dbReference>
<dbReference type="KEGG" id="crq:GCK72_017469"/>